<dbReference type="InterPro" id="IPR013189">
    <property type="entry name" value="Glyco_hydro_32_C"/>
</dbReference>
<sequence>MAAVGSLLLLFVLGGVISGNKSLEAWCFEGASGGSECTCGPGCEFCGSLFDDDGPRFHLMDQHGCAENDPNGPVFDPVHGVVHHFYQAHIAIPPGAGPDWGHFVSKDFVRWAALPTAIWNGVDYDGRVTPYDTYAIYSGSAAVIEGAGPNGGRGVVLIYPGLCEEESYAECDTGTLLAQAVPAAYADDPLLTNWTKPSYNPIYNNTQRDPSTPWKTDAGEWRLRTYDSTIYAATDDAALLAGDWYEVGVLEDLRTCECPSLYPLPPLTPGFGASGRLPSWVHKTSCDGDWWQLGDYVAGAPGEIGSFEATPGWEDLFEQRKIDAGDFYASKDFEYPIRDSNATRRINWGWARVPPESAQTLPREITFNPRARTLEQKPILELTDLRRRLEANLSNVLLDDATPLRLGLAKGVAKYSETFLSFDVVNATLLALEVEGCAACTINLTESRDLPVACGAARDVLRLLDDETSVDLRIFVDATFVEAYFQNGRVAITRSCSDPPVSRDADISVAATPVATTDARSPTSVRLRTLHAYSLNSIWVDADTVRAAPRVYW</sequence>
<evidence type="ECO:0000313" key="8">
    <source>
        <dbReference type="EMBL" id="KAJ8612523.1"/>
    </source>
</evidence>
<dbReference type="Pfam" id="PF00251">
    <property type="entry name" value="Glyco_hydro_32N"/>
    <property type="match status" value="1"/>
</dbReference>
<keyword evidence="5" id="KW-0732">Signal</keyword>
<evidence type="ECO:0000256" key="4">
    <source>
        <dbReference type="RuleBase" id="RU362110"/>
    </source>
</evidence>
<keyword evidence="2 4" id="KW-0378">Hydrolase</keyword>
<evidence type="ECO:0000259" key="6">
    <source>
        <dbReference type="Pfam" id="PF00251"/>
    </source>
</evidence>
<accession>A0AAD7XR58</accession>
<dbReference type="SMART" id="SM00640">
    <property type="entry name" value="Glyco_32"/>
    <property type="match status" value="1"/>
</dbReference>
<name>A0AAD7XR58_9STRA</name>
<comment type="caution">
    <text evidence="8">The sequence shown here is derived from an EMBL/GenBank/DDBJ whole genome shotgun (WGS) entry which is preliminary data.</text>
</comment>
<keyword evidence="9" id="KW-1185">Reference proteome</keyword>
<organism evidence="8 9">
    <name type="scientific">Chrysophaeum taylorii</name>
    <dbReference type="NCBI Taxonomy" id="2483200"/>
    <lineage>
        <taxon>Eukaryota</taxon>
        <taxon>Sar</taxon>
        <taxon>Stramenopiles</taxon>
        <taxon>Ochrophyta</taxon>
        <taxon>Pelagophyceae</taxon>
        <taxon>Pelagomonadales</taxon>
        <taxon>Pelagomonadaceae</taxon>
        <taxon>Chrysophaeum</taxon>
    </lineage>
</organism>
<evidence type="ECO:0000256" key="5">
    <source>
        <dbReference type="SAM" id="SignalP"/>
    </source>
</evidence>
<evidence type="ECO:0000256" key="1">
    <source>
        <dbReference type="ARBA" id="ARBA00009902"/>
    </source>
</evidence>
<evidence type="ECO:0000256" key="3">
    <source>
        <dbReference type="ARBA" id="ARBA00023295"/>
    </source>
</evidence>
<feature type="signal peptide" evidence="5">
    <location>
        <begin position="1"/>
        <end position="18"/>
    </location>
</feature>
<dbReference type="SUPFAM" id="SSF75005">
    <property type="entry name" value="Arabinanase/levansucrase/invertase"/>
    <property type="match status" value="1"/>
</dbReference>
<evidence type="ECO:0000256" key="2">
    <source>
        <dbReference type="ARBA" id="ARBA00022801"/>
    </source>
</evidence>
<comment type="similarity">
    <text evidence="1 4">Belongs to the glycosyl hydrolase 32 family.</text>
</comment>
<dbReference type="PANTHER" id="PTHR31953">
    <property type="entry name" value="BETA-FRUCTOFURANOSIDASE, INSOLUBLE ISOENZYME CWINV1-RELATED"/>
    <property type="match status" value="1"/>
</dbReference>
<dbReference type="EMBL" id="JAQMWT010000047">
    <property type="protein sequence ID" value="KAJ8612523.1"/>
    <property type="molecule type" value="Genomic_DNA"/>
</dbReference>
<dbReference type="InterPro" id="IPR013148">
    <property type="entry name" value="Glyco_hydro_32_N"/>
</dbReference>
<dbReference type="AlphaFoldDB" id="A0AAD7XR58"/>
<dbReference type="Gene3D" id="2.60.120.560">
    <property type="entry name" value="Exo-inulinase, domain 1"/>
    <property type="match status" value="1"/>
</dbReference>
<protein>
    <submittedName>
        <fullName evidence="8">Uncharacterized protein</fullName>
    </submittedName>
</protein>
<dbReference type="GO" id="GO:0005975">
    <property type="term" value="P:carbohydrate metabolic process"/>
    <property type="evidence" value="ECO:0007669"/>
    <property type="project" value="InterPro"/>
</dbReference>
<reference evidence="8" key="1">
    <citation type="submission" date="2023-01" db="EMBL/GenBank/DDBJ databases">
        <title>Metagenome sequencing of chrysophaentin producing Chrysophaeum taylorii.</title>
        <authorList>
            <person name="Davison J."/>
            <person name="Bewley C."/>
        </authorList>
    </citation>
    <scope>NUCLEOTIDE SEQUENCE</scope>
    <source>
        <strain evidence="8">NIES-1699</strain>
    </source>
</reference>
<dbReference type="Proteomes" id="UP001230188">
    <property type="component" value="Unassembled WGS sequence"/>
</dbReference>
<dbReference type="GO" id="GO:0004553">
    <property type="term" value="F:hydrolase activity, hydrolyzing O-glycosyl compounds"/>
    <property type="evidence" value="ECO:0007669"/>
    <property type="project" value="InterPro"/>
</dbReference>
<dbReference type="InterPro" id="IPR001362">
    <property type="entry name" value="Glyco_hydro_32"/>
</dbReference>
<feature type="chain" id="PRO_5041965809" evidence="5">
    <location>
        <begin position="19"/>
        <end position="553"/>
    </location>
</feature>
<dbReference type="InterPro" id="IPR023296">
    <property type="entry name" value="Glyco_hydro_beta-prop_sf"/>
</dbReference>
<feature type="domain" description="Glycosyl hydrolase family 32 N-terminal" evidence="6">
    <location>
        <begin position="68"/>
        <end position="378"/>
    </location>
</feature>
<feature type="domain" description="Glycosyl hydrolase family 32 C-terminal" evidence="7">
    <location>
        <begin position="463"/>
        <end position="494"/>
    </location>
</feature>
<dbReference type="Pfam" id="PF08244">
    <property type="entry name" value="Glyco_hydro_32C"/>
    <property type="match status" value="1"/>
</dbReference>
<dbReference type="InterPro" id="IPR050551">
    <property type="entry name" value="Fructan_Metab_Enzymes"/>
</dbReference>
<gene>
    <name evidence="8" type="ORF">CTAYLR_003732</name>
</gene>
<keyword evidence="3 4" id="KW-0326">Glycosidase</keyword>
<dbReference type="Gene3D" id="2.115.10.20">
    <property type="entry name" value="Glycosyl hydrolase domain, family 43"/>
    <property type="match status" value="1"/>
</dbReference>
<proteinExistence type="inferred from homology"/>
<evidence type="ECO:0000259" key="7">
    <source>
        <dbReference type="Pfam" id="PF08244"/>
    </source>
</evidence>
<evidence type="ECO:0000313" key="9">
    <source>
        <dbReference type="Proteomes" id="UP001230188"/>
    </source>
</evidence>